<dbReference type="RefSeq" id="WP_135070309.1">
    <property type="nucleotide sequence ID" value="NZ_SPSB01000001.1"/>
</dbReference>
<dbReference type="AlphaFoldDB" id="A0A4Y9QYF4"/>
<evidence type="ECO:0000313" key="1">
    <source>
        <dbReference type="EMBL" id="TFV97521.1"/>
    </source>
</evidence>
<protein>
    <submittedName>
        <fullName evidence="1">Uncharacterized protein</fullName>
    </submittedName>
</protein>
<name>A0A4Y9QYF4_9BACT</name>
<keyword evidence="2" id="KW-1185">Reference proteome</keyword>
<dbReference type="OrthoDB" id="1249520at2"/>
<reference evidence="1 2" key="1">
    <citation type="submission" date="2019-03" db="EMBL/GenBank/DDBJ databases">
        <title>Algoriphagus sp. nov, a new strain isolated from root system soil of mangrove plant Kandelia.</title>
        <authorList>
            <person name="Yin Q."/>
            <person name="Wang K."/>
            <person name="Song Z."/>
        </authorList>
    </citation>
    <scope>NUCLEOTIDE SEQUENCE [LARGE SCALE GENOMIC DNA]</scope>
    <source>
        <strain evidence="1 2">XY-J91</strain>
    </source>
</reference>
<dbReference type="Proteomes" id="UP000297647">
    <property type="component" value="Unassembled WGS sequence"/>
</dbReference>
<evidence type="ECO:0000313" key="2">
    <source>
        <dbReference type="Proteomes" id="UP000297647"/>
    </source>
</evidence>
<sequence length="178" mass="21407">MNLLPQIQKHFSKVDTPRYLDLKIQEIALNHLKLKDVGELRDKFDAQLYLNNLSQEIRAEFAFEKFLGMEFDFEKRMNKNYKRLEYKLNNERVLLIPFSSKRAPILNETENSVIIYLKPEKFAYIGPLFYKKQINKIVSFEMNPLEKNKIIMLDQINFDDYEFFRSKQELINILNNKS</sequence>
<comment type="caution">
    <text evidence="1">The sequence shown here is derived from an EMBL/GenBank/DDBJ whole genome shotgun (WGS) entry which is preliminary data.</text>
</comment>
<organism evidence="1 2">
    <name type="scientific">Algoriphagus kandeliae</name>
    <dbReference type="NCBI Taxonomy" id="2562278"/>
    <lineage>
        <taxon>Bacteria</taxon>
        <taxon>Pseudomonadati</taxon>
        <taxon>Bacteroidota</taxon>
        <taxon>Cytophagia</taxon>
        <taxon>Cytophagales</taxon>
        <taxon>Cyclobacteriaceae</taxon>
        <taxon>Algoriphagus</taxon>
    </lineage>
</organism>
<gene>
    <name evidence="1" type="ORF">E4S40_02375</name>
</gene>
<accession>A0A4Y9QYF4</accession>
<dbReference type="EMBL" id="SPSB01000001">
    <property type="protein sequence ID" value="TFV97521.1"/>
    <property type="molecule type" value="Genomic_DNA"/>
</dbReference>
<proteinExistence type="predicted"/>